<dbReference type="AlphaFoldDB" id="A0A929RRQ3"/>
<keyword evidence="1" id="KW-0732">Signal</keyword>
<accession>A0A929RRQ3</accession>
<feature type="chain" id="PRO_5037357098" evidence="1">
    <location>
        <begin position="35"/>
        <end position="152"/>
    </location>
</feature>
<protein>
    <submittedName>
        <fullName evidence="2">Uncharacterized protein</fullName>
    </submittedName>
</protein>
<evidence type="ECO:0000256" key="1">
    <source>
        <dbReference type="SAM" id="SignalP"/>
    </source>
</evidence>
<sequence>MGASTRLRGRMARWVACASAALCALVGAGGPAWANNRPVPTPTASVSQAPDTPLLPGHVITIWVLIDMTISNVRTDPAEDVFNMELTFNGGWGGSQVITDEECQGLVNTFLSGTGPDFFTHAQTVGDACQLDAYYTGDAAHAFYSVDEGGHT</sequence>
<organism evidence="2 3">
    <name type="scientific">Actinomyces bouchesdurhonensis</name>
    <dbReference type="NCBI Taxonomy" id="1852361"/>
    <lineage>
        <taxon>Bacteria</taxon>
        <taxon>Bacillati</taxon>
        <taxon>Actinomycetota</taxon>
        <taxon>Actinomycetes</taxon>
        <taxon>Actinomycetales</taxon>
        <taxon>Actinomycetaceae</taxon>
        <taxon>Actinomyces</taxon>
    </lineage>
</organism>
<feature type="signal peptide" evidence="1">
    <location>
        <begin position="1"/>
        <end position="34"/>
    </location>
</feature>
<gene>
    <name evidence="2" type="ORF">HXK09_10005</name>
</gene>
<feature type="non-terminal residue" evidence="2">
    <location>
        <position position="152"/>
    </location>
</feature>
<reference evidence="2" key="1">
    <citation type="submission" date="2020-04" db="EMBL/GenBank/DDBJ databases">
        <title>Deep metagenomics examines the oral microbiome during advanced dental caries in children, revealing novel taxa and co-occurrences with host molecules.</title>
        <authorList>
            <person name="Baker J.L."/>
            <person name="Morton J.T."/>
            <person name="Dinis M."/>
            <person name="Alvarez R."/>
            <person name="Tran N.C."/>
            <person name="Knight R."/>
            <person name="Edlund A."/>
        </authorList>
    </citation>
    <scope>NUCLEOTIDE SEQUENCE</scope>
    <source>
        <strain evidence="2">JCVI_30_bin.13</strain>
    </source>
</reference>
<evidence type="ECO:0000313" key="2">
    <source>
        <dbReference type="EMBL" id="MBF0967446.1"/>
    </source>
</evidence>
<evidence type="ECO:0000313" key="3">
    <source>
        <dbReference type="Proteomes" id="UP000759246"/>
    </source>
</evidence>
<comment type="caution">
    <text evidence="2">The sequence shown here is derived from an EMBL/GenBank/DDBJ whole genome shotgun (WGS) entry which is preliminary data.</text>
</comment>
<name>A0A929RRQ3_9ACTO</name>
<proteinExistence type="predicted"/>
<dbReference type="Proteomes" id="UP000759246">
    <property type="component" value="Unassembled WGS sequence"/>
</dbReference>
<dbReference type="EMBL" id="JABZGF010000486">
    <property type="protein sequence ID" value="MBF0967446.1"/>
    <property type="molecule type" value="Genomic_DNA"/>
</dbReference>